<proteinExistence type="predicted"/>
<reference evidence="1 2" key="1">
    <citation type="journal article" date="2010" name="Nature">
        <title>The Ectocarpus genome and the independent evolution of multicellularity in brown algae.</title>
        <authorList>
            <person name="Cock J.M."/>
            <person name="Sterck L."/>
            <person name="Rouze P."/>
            <person name="Scornet D."/>
            <person name="Allen A.E."/>
            <person name="Amoutzias G."/>
            <person name="Anthouard V."/>
            <person name="Artiguenave F."/>
            <person name="Aury J.M."/>
            <person name="Badger J.H."/>
            <person name="Beszteri B."/>
            <person name="Billiau K."/>
            <person name="Bonnet E."/>
            <person name="Bothwell J.H."/>
            <person name="Bowler C."/>
            <person name="Boyen C."/>
            <person name="Brownlee C."/>
            <person name="Carrano C.J."/>
            <person name="Charrier B."/>
            <person name="Cho G.Y."/>
            <person name="Coelho S.M."/>
            <person name="Collen J."/>
            <person name="Corre E."/>
            <person name="Da Silva C."/>
            <person name="Delage L."/>
            <person name="Delaroque N."/>
            <person name="Dittami S.M."/>
            <person name="Doulbeau S."/>
            <person name="Elias M."/>
            <person name="Farnham G."/>
            <person name="Gachon C.M."/>
            <person name="Gschloessl B."/>
            <person name="Heesch S."/>
            <person name="Jabbari K."/>
            <person name="Jubin C."/>
            <person name="Kawai H."/>
            <person name="Kimura K."/>
            <person name="Kloareg B."/>
            <person name="Kupper F.C."/>
            <person name="Lang D."/>
            <person name="Le Bail A."/>
            <person name="Leblanc C."/>
            <person name="Lerouge P."/>
            <person name="Lohr M."/>
            <person name="Lopez P.J."/>
            <person name="Martens C."/>
            <person name="Maumus F."/>
            <person name="Michel G."/>
            <person name="Miranda-Saavedra D."/>
            <person name="Morales J."/>
            <person name="Moreau H."/>
            <person name="Motomura T."/>
            <person name="Nagasato C."/>
            <person name="Napoli C.A."/>
            <person name="Nelson D.R."/>
            <person name="Nyvall-Collen P."/>
            <person name="Peters A.F."/>
            <person name="Pommier C."/>
            <person name="Potin P."/>
            <person name="Poulain J."/>
            <person name="Quesneville H."/>
            <person name="Read B."/>
            <person name="Rensing S.A."/>
            <person name="Ritter A."/>
            <person name="Rousvoal S."/>
            <person name="Samanta M."/>
            <person name="Samson G."/>
            <person name="Schroeder D.C."/>
            <person name="Segurens B."/>
            <person name="Strittmatter M."/>
            <person name="Tonon T."/>
            <person name="Tregear J.W."/>
            <person name="Valentin K."/>
            <person name="von Dassow P."/>
            <person name="Yamagishi T."/>
            <person name="Van de Peer Y."/>
            <person name="Wincker P."/>
        </authorList>
    </citation>
    <scope>NUCLEOTIDE SEQUENCE [LARGE SCALE GENOMIC DNA]</scope>
    <source>
        <strain evidence="2">Ec32 / CCAP1310/4</strain>
    </source>
</reference>
<dbReference type="EMBL" id="FN649734">
    <property type="protein sequence ID" value="CBJ28508.1"/>
    <property type="molecule type" value="Genomic_DNA"/>
</dbReference>
<gene>
    <name evidence="1" type="ORF">Esi_0107_0068</name>
</gene>
<name>D7FHE1_ECTSI</name>
<evidence type="ECO:0000313" key="1">
    <source>
        <dbReference type="EMBL" id="CBJ28508.1"/>
    </source>
</evidence>
<evidence type="ECO:0000313" key="2">
    <source>
        <dbReference type="Proteomes" id="UP000002630"/>
    </source>
</evidence>
<organism evidence="1 2">
    <name type="scientific">Ectocarpus siliculosus</name>
    <name type="common">Brown alga</name>
    <name type="synonym">Conferva siliculosa</name>
    <dbReference type="NCBI Taxonomy" id="2880"/>
    <lineage>
        <taxon>Eukaryota</taxon>
        <taxon>Sar</taxon>
        <taxon>Stramenopiles</taxon>
        <taxon>Ochrophyta</taxon>
        <taxon>PX clade</taxon>
        <taxon>Phaeophyceae</taxon>
        <taxon>Ectocarpales</taxon>
        <taxon>Ectocarpaceae</taxon>
        <taxon>Ectocarpus</taxon>
    </lineage>
</organism>
<dbReference type="Proteomes" id="UP000002630">
    <property type="component" value="Linkage Group LG09"/>
</dbReference>
<dbReference type="AlphaFoldDB" id="D7FHE1"/>
<accession>D7FHE1</accession>
<dbReference type="EMBL" id="FN647757">
    <property type="protein sequence ID" value="CBJ28508.1"/>
    <property type="molecule type" value="Genomic_DNA"/>
</dbReference>
<dbReference type="InParanoid" id="D7FHE1"/>
<protein>
    <submittedName>
        <fullName evidence="1">Uncharacterized protein</fullName>
    </submittedName>
</protein>
<keyword evidence="2" id="KW-1185">Reference proteome</keyword>
<sequence length="108" mass="11988">MCAPTVVWLTTHGVIDGRRTVLCFFPLLVTRPLRVGFGFLVCVRVGDIPANDNCRITHVPPKGRGSHGSVFCFLRSLPWVRYKGIQAASCVFRVLYSGMVLCTLFGMQ</sequence>